<protein>
    <submittedName>
        <fullName evidence="7">Oxygen-insensitive NADPH nitroreductase</fullName>
        <ecNumber evidence="7">1.5.1.38</ecNumber>
    </submittedName>
</protein>
<name>A0A3M8P7S3_9BACL</name>
<evidence type="ECO:0000256" key="1">
    <source>
        <dbReference type="ARBA" id="ARBA00008366"/>
    </source>
</evidence>
<dbReference type="Pfam" id="PF00881">
    <property type="entry name" value="Nitroreductase"/>
    <property type="match status" value="2"/>
</dbReference>
<accession>A0A3M8P7S3</accession>
<evidence type="ECO:0000256" key="3">
    <source>
        <dbReference type="ARBA" id="ARBA00022643"/>
    </source>
</evidence>
<evidence type="ECO:0000256" key="5">
    <source>
        <dbReference type="PIRNR" id="PIRNR005426"/>
    </source>
</evidence>
<dbReference type="PANTHER" id="PTHR43425">
    <property type="entry name" value="OXYGEN-INSENSITIVE NADPH NITROREDUCTASE"/>
    <property type="match status" value="1"/>
</dbReference>
<comment type="similarity">
    <text evidence="1 5">Belongs to the flavin oxidoreductase frp family.</text>
</comment>
<evidence type="ECO:0000313" key="8">
    <source>
        <dbReference type="Proteomes" id="UP000275473"/>
    </source>
</evidence>
<comment type="caution">
    <text evidence="7">The sequence shown here is derived from an EMBL/GenBank/DDBJ whole genome shotgun (WGS) entry which is preliminary data.</text>
</comment>
<dbReference type="CDD" id="cd02146">
    <property type="entry name" value="NfsA-like"/>
    <property type="match status" value="1"/>
</dbReference>
<keyword evidence="3 5" id="KW-0288">FMN</keyword>
<dbReference type="InterPro" id="IPR000415">
    <property type="entry name" value="Nitroreductase-like"/>
</dbReference>
<feature type="domain" description="Nitroreductase" evidence="6">
    <location>
        <begin position="12"/>
        <end position="70"/>
    </location>
</feature>
<evidence type="ECO:0000259" key="6">
    <source>
        <dbReference type="Pfam" id="PF00881"/>
    </source>
</evidence>
<dbReference type="Proteomes" id="UP000275473">
    <property type="component" value="Unassembled WGS sequence"/>
</dbReference>
<dbReference type="PANTHER" id="PTHR43425:SF2">
    <property type="entry name" value="OXYGEN-INSENSITIVE NADPH NITROREDUCTASE"/>
    <property type="match status" value="1"/>
</dbReference>
<proteinExistence type="inferred from homology"/>
<dbReference type="GO" id="GO:0052873">
    <property type="term" value="F:FMN reductase (NADPH) activity"/>
    <property type="evidence" value="ECO:0007669"/>
    <property type="project" value="UniProtKB-EC"/>
</dbReference>
<keyword evidence="8" id="KW-1185">Reference proteome</keyword>
<dbReference type="InterPro" id="IPR016446">
    <property type="entry name" value="Flavin_OxRdtase_Frp"/>
</dbReference>
<sequence>MFLKKPETIELIESHRSIRKFLDRPIEPDVLESILHAARWAPTSHNMQAYSVVIVKNPETKRKLSEVCGDQRYVRECPVFLVVCADFYKLRLASEMHGETLAVEELENVLVGSVDAALVAQNLLLGSRAYGLGGVMIGGIRNDAQAVGELLKLPEYVFPVMGMCLGYPDPDKEPWQKPRMPVQAVFHEETYHTEAVPAALTEYDEIMSDYYTRRTDGRRTSGWTEQLAAYISKPRRKELTEFIKKQGFNLK</sequence>
<reference evidence="7 8" key="1">
    <citation type="journal article" date="2018" name="Int. J. Syst. Evol. Microbiol.">
        <title>Planococcus salinus sp. nov., a moderately halophilic bacterium isolated from a saline-alkali soil.</title>
        <authorList>
            <person name="Gan L."/>
        </authorList>
    </citation>
    <scope>NUCLEOTIDE SEQUENCE [LARGE SCALE GENOMIC DNA]</scope>
    <source>
        <strain evidence="7 8">LCB217</strain>
    </source>
</reference>
<keyword evidence="2 5" id="KW-0285">Flavoprotein</keyword>
<dbReference type="EC" id="1.5.1.38" evidence="7"/>
<gene>
    <name evidence="7" type="ORF">EEX84_07160</name>
</gene>
<dbReference type="OrthoDB" id="9775805at2"/>
<evidence type="ECO:0000256" key="2">
    <source>
        <dbReference type="ARBA" id="ARBA00022630"/>
    </source>
</evidence>
<dbReference type="NCBIfam" id="NF008033">
    <property type="entry name" value="PRK10765.1"/>
    <property type="match status" value="1"/>
</dbReference>
<dbReference type="SUPFAM" id="SSF55469">
    <property type="entry name" value="FMN-dependent nitroreductase-like"/>
    <property type="match status" value="1"/>
</dbReference>
<organism evidence="7 8">
    <name type="scientific">Planococcus salinus</name>
    <dbReference type="NCBI Taxonomy" id="1848460"/>
    <lineage>
        <taxon>Bacteria</taxon>
        <taxon>Bacillati</taxon>
        <taxon>Bacillota</taxon>
        <taxon>Bacilli</taxon>
        <taxon>Bacillales</taxon>
        <taxon>Caryophanaceae</taxon>
        <taxon>Planococcus</taxon>
    </lineage>
</organism>
<dbReference type="PIRSF" id="PIRSF005426">
    <property type="entry name" value="Frp"/>
    <property type="match status" value="1"/>
</dbReference>
<dbReference type="InterPro" id="IPR029479">
    <property type="entry name" value="Nitroreductase"/>
</dbReference>
<dbReference type="Gene3D" id="3.40.109.10">
    <property type="entry name" value="NADH Oxidase"/>
    <property type="match status" value="1"/>
</dbReference>
<evidence type="ECO:0000256" key="4">
    <source>
        <dbReference type="ARBA" id="ARBA00023002"/>
    </source>
</evidence>
<dbReference type="EMBL" id="RIAX01000004">
    <property type="protein sequence ID" value="RNF39739.1"/>
    <property type="molecule type" value="Genomic_DNA"/>
</dbReference>
<evidence type="ECO:0000313" key="7">
    <source>
        <dbReference type="EMBL" id="RNF39739.1"/>
    </source>
</evidence>
<dbReference type="AlphaFoldDB" id="A0A3M8P7S3"/>
<keyword evidence="5" id="KW-0521">NADP</keyword>
<keyword evidence="4 5" id="KW-0560">Oxidoreductase</keyword>
<feature type="domain" description="Nitroreductase" evidence="6">
    <location>
        <begin position="72"/>
        <end position="167"/>
    </location>
</feature>